<dbReference type="Pfam" id="PF00386">
    <property type="entry name" value="C1q"/>
    <property type="match status" value="1"/>
</dbReference>
<dbReference type="InterPro" id="IPR001073">
    <property type="entry name" value="C1q_dom"/>
</dbReference>
<evidence type="ECO:0000259" key="2">
    <source>
        <dbReference type="SMART" id="SM00110"/>
    </source>
</evidence>
<dbReference type="RefSeq" id="WP_182804180.1">
    <property type="nucleotide sequence ID" value="NZ_CP060007.1"/>
</dbReference>
<name>A0A7G5XIH0_9BACT</name>
<keyword evidence="4" id="KW-1185">Reference proteome</keyword>
<dbReference type="InterPro" id="IPR008983">
    <property type="entry name" value="Tumour_necrosis_fac-like_dom"/>
</dbReference>
<feature type="chain" id="PRO_5028980535" description="C1q domain-containing protein" evidence="1">
    <location>
        <begin position="20"/>
        <end position="526"/>
    </location>
</feature>
<accession>A0A7G5XIH0</accession>
<feature type="signal peptide" evidence="1">
    <location>
        <begin position="1"/>
        <end position="19"/>
    </location>
</feature>
<protein>
    <recommendedName>
        <fullName evidence="2">C1q domain-containing protein</fullName>
    </recommendedName>
</protein>
<evidence type="ECO:0000313" key="4">
    <source>
        <dbReference type="Proteomes" id="UP000515344"/>
    </source>
</evidence>
<dbReference type="SUPFAM" id="SSF49842">
    <property type="entry name" value="TNF-like"/>
    <property type="match status" value="1"/>
</dbReference>
<dbReference type="EMBL" id="CP060007">
    <property type="protein sequence ID" value="QNA45273.1"/>
    <property type="molecule type" value="Genomic_DNA"/>
</dbReference>
<evidence type="ECO:0000313" key="3">
    <source>
        <dbReference type="EMBL" id="QNA45273.1"/>
    </source>
</evidence>
<sequence length="526" mass="53969">MKKLILLSSMIILALCIKAQSVAVNTDGNAAHGSSIFEAKSTTKGLLIPRMTSAQRSAIAAPALGLLVFDTDTKTIWAFNGIAWSNLTSAGGGSLTLPFSQSVNMATSPFLLTNQGTGAAIEGSSTAQFGIGMTAKTTGDGGWGLYAFSNGAGAKSINSFADNGTAFHGENNNPANTNTLMNLFNKGAGKTGSFQLANSSSTSANVQIAGNHLGEQLKIYQTNAANTSPAVSIENAGSGTGVEVISTTGYAVKGVTNTATGFAGVHGSNNGTAGSGVIGVSHAPNTQGVYGNSSSGIGVRGLSNSGTALYGNSSTGYALETNGKIKIAGGNTNPSAGAVLTSDATGNATWQTPAAVTPKIAFRAAGIADPTNVDNMIPSSPPAPESYVIRKKVDFAALSYDFGGVYTLYNGSNESTASKFTVPMTGLYHFDAQFEFLFAVTFDYREIEISLMVQRGAETFEMARGGSYINSVDNTIASVSTDLTLLAGDKVYVAARQNNLSSLPSAFVSQVNSNFFSGHLVFPFGN</sequence>
<evidence type="ECO:0000256" key="1">
    <source>
        <dbReference type="SAM" id="SignalP"/>
    </source>
</evidence>
<dbReference type="KEGG" id="lacs:H4075_03460"/>
<feature type="domain" description="C1q" evidence="2">
    <location>
        <begin position="386"/>
        <end position="524"/>
    </location>
</feature>
<dbReference type="Proteomes" id="UP000515344">
    <property type="component" value="Chromosome"/>
</dbReference>
<dbReference type="Gene3D" id="2.60.120.40">
    <property type="match status" value="1"/>
</dbReference>
<dbReference type="AlphaFoldDB" id="A0A7G5XIH0"/>
<organism evidence="3 4">
    <name type="scientific">Lacibacter sediminis</name>
    <dbReference type="NCBI Taxonomy" id="2760713"/>
    <lineage>
        <taxon>Bacteria</taxon>
        <taxon>Pseudomonadati</taxon>
        <taxon>Bacteroidota</taxon>
        <taxon>Chitinophagia</taxon>
        <taxon>Chitinophagales</taxon>
        <taxon>Chitinophagaceae</taxon>
        <taxon>Lacibacter</taxon>
    </lineage>
</organism>
<dbReference type="SMART" id="SM00110">
    <property type="entry name" value="C1Q"/>
    <property type="match status" value="1"/>
</dbReference>
<keyword evidence="1" id="KW-0732">Signal</keyword>
<reference evidence="4" key="1">
    <citation type="submission" date="2020-08" db="EMBL/GenBank/DDBJ databases">
        <title>Lacibacter sp. S13-6-6 genome sequencing.</title>
        <authorList>
            <person name="Jin L."/>
        </authorList>
    </citation>
    <scope>NUCLEOTIDE SEQUENCE [LARGE SCALE GENOMIC DNA]</scope>
    <source>
        <strain evidence="4">S13-6-6</strain>
    </source>
</reference>
<proteinExistence type="predicted"/>
<gene>
    <name evidence="3" type="ORF">H4075_03460</name>
</gene>